<gene>
    <name evidence="1" type="ORF">ACFSW8_07350</name>
</gene>
<comment type="caution">
    <text evidence="1">The sequence shown here is derived from an EMBL/GenBank/DDBJ whole genome shotgun (WGS) entry which is preliminary data.</text>
</comment>
<reference evidence="2" key="1">
    <citation type="journal article" date="2019" name="Int. J. Syst. Evol. Microbiol.">
        <title>The Global Catalogue of Microorganisms (GCM) 10K type strain sequencing project: providing services to taxonomists for standard genome sequencing and annotation.</title>
        <authorList>
            <consortium name="The Broad Institute Genomics Platform"/>
            <consortium name="The Broad Institute Genome Sequencing Center for Infectious Disease"/>
            <person name="Wu L."/>
            <person name="Ma J."/>
        </authorList>
    </citation>
    <scope>NUCLEOTIDE SEQUENCE [LARGE SCALE GENOMIC DNA]</scope>
    <source>
        <strain evidence="2">CCUG 57942</strain>
    </source>
</reference>
<proteinExistence type="predicted"/>
<protein>
    <recommendedName>
        <fullName evidence="3">Lipoprotein</fullName>
    </recommendedName>
</protein>
<evidence type="ECO:0008006" key="3">
    <source>
        <dbReference type="Google" id="ProtNLM"/>
    </source>
</evidence>
<name>A0ABW4ZAR6_9BACT</name>
<organism evidence="1 2">
    <name type="scientific">Rubritalea tangerina</name>
    <dbReference type="NCBI Taxonomy" id="430798"/>
    <lineage>
        <taxon>Bacteria</taxon>
        <taxon>Pseudomonadati</taxon>
        <taxon>Verrucomicrobiota</taxon>
        <taxon>Verrucomicrobiia</taxon>
        <taxon>Verrucomicrobiales</taxon>
        <taxon>Rubritaleaceae</taxon>
        <taxon>Rubritalea</taxon>
    </lineage>
</organism>
<keyword evidence="2" id="KW-1185">Reference proteome</keyword>
<sequence>MKHRTLLIASALAWPFIPSCEQQKQETVVHSNDSSCLHCSKCSTKEEKIVEGPNHGQLIKDLSPHAELVALENGKLKVYLYDELMQPIEPKDQTLSITTGEAISPVELTFVTSDNTFLSEQALPEGDKFPTTLTIKNTQSSETSSAEFTLSRETCNEACDDATCEDHTY</sequence>
<evidence type="ECO:0000313" key="2">
    <source>
        <dbReference type="Proteomes" id="UP001597389"/>
    </source>
</evidence>
<evidence type="ECO:0000313" key="1">
    <source>
        <dbReference type="EMBL" id="MFD2158707.1"/>
    </source>
</evidence>
<dbReference type="EMBL" id="JBHUJB010000031">
    <property type="protein sequence ID" value="MFD2158707.1"/>
    <property type="molecule type" value="Genomic_DNA"/>
</dbReference>
<dbReference type="RefSeq" id="WP_377090882.1">
    <property type="nucleotide sequence ID" value="NZ_JBHSJL010000014.1"/>
</dbReference>
<dbReference type="Proteomes" id="UP001597389">
    <property type="component" value="Unassembled WGS sequence"/>
</dbReference>
<accession>A0ABW4ZAR6</accession>